<gene>
    <name evidence="1" type="ORF">Bxe_C0320</name>
</gene>
<dbReference type="Proteomes" id="UP000001817">
    <property type="component" value="Chromosome 3"/>
</dbReference>
<proteinExistence type="predicted"/>
<name>Q13I53_PARXL</name>
<dbReference type="KEGG" id="bxb:DR64_8115"/>
<organism evidence="1 2">
    <name type="scientific">Paraburkholderia xenovorans (strain LB400)</name>
    <dbReference type="NCBI Taxonomy" id="266265"/>
    <lineage>
        <taxon>Bacteria</taxon>
        <taxon>Pseudomonadati</taxon>
        <taxon>Pseudomonadota</taxon>
        <taxon>Betaproteobacteria</taxon>
        <taxon>Burkholderiales</taxon>
        <taxon>Burkholderiaceae</taxon>
        <taxon>Paraburkholderia</taxon>
    </lineage>
</organism>
<evidence type="ECO:0000313" key="2">
    <source>
        <dbReference type="Proteomes" id="UP000001817"/>
    </source>
</evidence>
<dbReference type="AlphaFoldDB" id="Q13I53"/>
<keyword evidence="2" id="KW-1185">Reference proteome</keyword>
<reference evidence="1 2" key="1">
    <citation type="journal article" date="2006" name="Proc. Natl. Acad. Sci. U.S.A.">
        <title>Burkholderia xenovorans LB400 harbors a multi-replicon, 9.73-Mbp genome shaped for versatility.</title>
        <authorList>
            <person name="Chain P.S."/>
            <person name="Denef V.J."/>
            <person name="Konstantinidis K.T."/>
            <person name="Vergez L.M."/>
            <person name="Agullo L."/>
            <person name="Reyes V.L."/>
            <person name="Hauser L."/>
            <person name="Cordova M."/>
            <person name="Gomez L."/>
            <person name="Gonzalez M."/>
            <person name="Land M."/>
            <person name="Lao V."/>
            <person name="Larimer F."/>
            <person name="LiPuma J.J."/>
            <person name="Mahenthiralingam E."/>
            <person name="Malfatti S.A."/>
            <person name="Marx C.J."/>
            <person name="Parnell J.J."/>
            <person name="Ramette A."/>
            <person name="Richardson P."/>
            <person name="Seeger M."/>
            <person name="Smith D."/>
            <person name="Spilker T."/>
            <person name="Sul W.J."/>
            <person name="Tsoi T.V."/>
            <person name="Ulrich L.E."/>
            <person name="Zhulin I.B."/>
            <person name="Tiedje J.M."/>
        </authorList>
    </citation>
    <scope>NUCLEOTIDE SEQUENCE [LARGE SCALE GENOMIC DNA]</scope>
    <source>
        <strain evidence="1 2">LB400</strain>
    </source>
</reference>
<dbReference type="EMBL" id="CP000272">
    <property type="protein sequence ID" value="ABE36236.1"/>
    <property type="molecule type" value="Genomic_DNA"/>
</dbReference>
<accession>Q13I53</accession>
<dbReference type="KEGG" id="bxe:Bxe_C0320"/>
<protein>
    <submittedName>
        <fullName evidence="1">Uncharacterized protein</fullName>
    </submittedName>
</protein>
<sequence length="96" mass="10345">MNDSFQLPLDKQGIYEVLSRNGQDALLCVGTHTQCSQTRWTLAIPTTYRDVMASGVSTNGPSCSTRIGSGRGRLTRPCHPMASHAALSAPVIQSIR</sequence>
<evidence type="ECO:0000313" key="1">
    <source>
        <dbReference type="EMBL" id="ABE36236.1"/>
    </source>
</evidence>